<comment type="caution">
    <text evidence="2">The sequence shown here is derived from an EMBL/GenBank/DDBJ whole genome shotgun (WGS) entry which is preliminary data.</text>
</comment>
<reference evidence="2 3" key="1">
    <citation type="submission" date="2020-08" db="EMBL/GenBank/DDBJ databases">
        <title>Genomic Encyclopedia of Type Strains, Phase IV (KMG-IV): sequencing the most valuable type-strain genomes for metagenomic binning, comparative biology and taxonomic classification.</title>
        <authorList>
            <person name="Goeker M."/>
        </authorList>
    </citation>
    <scope>NUCLEOTIDE SEQUENCE [LARGE SCALE GENOMIC DNA]</scope>
    <source>
        <strain evidence="2 3">DSM 11805</strain>
    </source>
</reference>
<evidence type="ECO:0000313" key="3">
    <source>
        <dbReference type="Proteomes" id="UP000572212"/>
    </source>
</evidence>
<keyword evidence="1" id="KW-1133">Transmembrane helix</keyword>
<evidence type="ECO:0000256" key="1">
    <source>
        <dbReference type="SAM" id="Phobius"/>
    </source>
</evidence>
<gene>
    <name evidence="2" type="ORF">GGQ92_002027</name>
</gene>
<protein>
    <submittedName>
        <fullName evidence="2">Cyanate permease</fullName>
    </submittedName>
</protein>
<feature type="transmembrane region" description="Helical" evidence="1">
    <location>
        <begin position="7"/>
        <end position="27"/>
    </location>
</feature>
<name>A0A841RNP2_9BACI</name>
<evidence type="ECO:0000313" key="2">
    <source>
        <dbReference type="EMBL" id="MBB6513223.1"/>
    </source>
</evidence>
<sequence length="62" mass="7352">MGKKEKIFAITIVIVVLLGYIVPYTLLRDVHTWYGSFLWWSILAIIAIIINYQYTKSWEDDE</sequence>
<dbReference type="AlphaFoldDB" id="A0A841RNP2"/>
<dbReference type="RefSeq" id="WP_184248011.1">
    <property type="nucleotide sequence ID" value="NZ_BAAACU010000055.1"/>
</dbReference>
<keyword evidence="1" id="KW-0472">Membrane</keyword>
<dbReference type="EMBL" id="JACHON010000009">
    <property type="protein sequence ID" value="MBB6513223.1"/>
    <property type="molecule type" value="Genomic_DNA"/>
</dbReference>
<keyword evidence="3" id="KW-1185">Reference proteome</keyword>
<proteinExistence type="predicted"/>
<keyword evidence="1" id="KW-0812">Transmembrane</keyword>
<feature type="transmembrane region" description="Helical" evidence="1">
    <location>
        <begin position="33"/>
        <end position="52"/>
    </location>
</feature>
<organism evidence="2 3">
    <name type="scientific">Gracilibacillus halotolerans</name>
    <dbReference type="NCBI Taxonomy" id="74386"/>
    <lineage>
        <taxon>Bacteria</taxon>
        <taxon>Bacillati</taxon>
        <taxon>Bacillota</taxon>
        <taxon>Bacilli</taxon>
        <taxon>Bacillales</taxon>
        <taxon>Bacillaceae</taxon>
        <taxon>Gracilibacillus</taxon>
    </lineage>
</organism>
<dbReference type="Proteomes" id="UP000572212">
    <property type="component" value="Unassembled WGS sequence"/>
</dbReference>
<accession>A0A841RNP2</accession>